<gene>
    <name evidence="3" type="ORF">SAMN05421819_3175</name>
</gene>
<sequence length="318" mass="33557">MSWIRLTVIASVLVAGCKSATPAATPAPGTFVPDGQVAPVSGGQPQTVNPAAGAMIDPAIGAVAGGYAGFDRNDYPGDATMAAMKKTFAFTGYWVTPPPGEKANNWAGKRLLLKQQDWGFLVLADGRFDKEILAAQKKGTTAAQLGQQDAAKAIASARAEGFPAQTILFLDQEEGGRLLDEQAQYLLAWTEAVAQSSFRPGVYASGQLVQDDPGKWIDTIRDIRERVKAGHLHGIAMFDTQDACPPAPGCTVKGAKPLSEAGEPDLTAWQYSQSPRRPEITKACAATYSSDGNCYAPGFSDVLLDMDIASSPDPSHGR</sequence>
<dbReference type="AlphaFoldDB" id="A0A1H6AIF9"/>
<evidence type="ECO:0000313" key="3">
    <source>
        <dbReference type="EMBL" id="SEG48291.1"/>
    </source>
</evidence>
<dbReference type="InterPro" id="IPR015020">
    <property type="entry name" value="Rv2525c-like_Glyco_Hydro-like"/>
</dbReference>
<dbReference type="Pfam" id="PF08924">
    <property type="entry name" value="Rv2525c_GlyHyd-like"/>
    <property type="match status" value="1"/>
</dbReference>
<dbReference type="RefSeq" id="WP_235011633.1">
    <property type="nucleotide sequence ID" value="NZ_FNVA01000005.1"/>
</dbReference>
<evidence type="ECO:0000256" key="1">
    <source>
        <dbReference type="SAM" id="SignalP"/>
    </source>
</evidence>
<proteinExistence type="predicted"/>
<keyword evidence="4" id="KW-1185">Reference proteome</keyword>
<protein>
    <recommendedName>
        <fullName evidence="2">Rv2525c-like glycoside hydrolase-like domain-containing protein</fullName>
    </recommendedName>
</protein>
<feature type="signal peptide" evidence="1">
    <location>
        <begin position="1"/>
        <end position="20"/>
    </location>
</feature>
<evidence type="ECO:0000259" key="2">
    <source>
        <dbReference type="Pfam" id="PF08924"/>
    </source>
</evidence>
<feature type="chain" id="PRO_5009292732" description="Rv2525c-like glycoside hydrolase-like domain-containing protein" evidence="1">
    <location>
        <begin position="21"/>
        <end position="318"/>
    </location>
</feature>
<accession>A0A1H6AIF9</accession>
<dbReference type="Proteomes" id="UP000236728">
    <property type="component" value="Unassembled WGS sequence"/>
</dbReference>
<name>A0A1H6AIF9_9BACT</name>
<keyword evidence="1" id="KW-0732">Signal</keyword>
<dbReference type="SUPFAM" id="SSF51445">
    <property type="entry name" value="(Trans)glycosidases"/>
    <property type="match status" value="1"/>
</dbReference>
<dbReference type="Gene3D" id="3.20.20.80">
    <property type="entry name" value="Glycosidases"/>
    <property type="match status" value="1"/>
</dbReference>
<feature type="domain" description="Rv2525c-like glycoside hydrolase-like" evidence="2">
    <location>
        <begin position="136"/>
        <end position="219"/>
    </location>
</feature>
<evidence type="ECO:0000313" key="4">
    <source>
        <dbReference type="Proteomes" id="UP000236728"/>
    </source>
</evidence>
<organism evidence="3 4">
    <name type="scientific">Bryocella elongata</name>
    <dbReference type="NCBI Taxonomy" id="863522"/>
    <lineage>
        <taxon>Bacteria</taxon>
        <taxon>Pseudomonadati</taxon>
        <taxon>Acidobacteriota</taxon>
        <taxon>Terriglobia</taxon>
        <taxon>Terriglobales</taxon>
        <taxon>Acidobacteriaceae</taxon>
        <taxon>Bryocella</taxon>
    </lineage>
</organism>
<dbReference type="EMBL" id="FNVA01000005">
    <property type="protein sequence ID" value="SEG48291.1"/>
    <property type="molecule type" value="Genomic_DNA"/>
</dbReference>
<reference evidence="3 4" key="1">
    <citation type="submission" date="2016-10" db="EMBL/GenBank/DDBJ databases">
        <authorList>
            <person name="de Groot N.N."/>
        </authorList>
    </citation>
    <scope>NUCLEOTIDE SEQUENCE [LARGE SCALE GENOMIC DNA]</scope>
    <source>
        <strain evidence="3 4">DSM 22489</strain>
    </source>
</reference>
<dbReference type="InterPro" id="IPR017853">
    <property type="entry name" value="GH"/>
</dbReference>
<dbReference type="PROSITE" id="PS51257">
    <property type="entry name" value="PROKAR_LIPOPROTEIN"/>
    <property type="match status" value="1"/>
</dbReference>